<dbReference type="Proteomes" id="UP001313282">
    <property type="component" value="Unassembled WGS sequence"/>
</dbReference>
<protein>
    <recommendedName>
        <fullName evidence="4">F-box domain-containing protein</fullName>
    </recommendedName>
</protein>
<dbReference type="EMBL" id="JAVHNR010000008">
    <property type="protein sequence ID" value="KAK6335229.1"/>
    <property type="molecule type" value="Genomic_DNA"/>
</dbReference>
<reference evidence="2 3" key="1">
    <citation type="submission" date="2019-10" db="EMBL/GenBank/DDBJ databases">
        <authorList>
            <person name="Palmer J.M."/>
        </authorList>
    </citation>
    <scope>NUCLEOTIDE SEQUENCE [LARGE SCALE GENOMIC DNA]</scope>
    <source>
        <strain evidence="2 3">TWF718</strain>
    </source>
</reference>
<evidence type="ECO:0000313" key="2">
    <source>
        <dbReference type="EMBL" id="KAK6335229.1"/>
    </source>
</evidence>
<comment type="caution">
    <text evidence="2">The sequence shown here is derived from an EMBL/GenBank/DDBJ whole genome shotgun (WGS) entry which is preliminary data.</text>
</comment>
<dbReference type="InterPro" id="IPR036047">
    <property type="entry name" value="F-box-like_dom_sf"/>
</dbReference>
<dbReference type="AlphaFoldDB" id="A0AAN8NQ32"/>
<feature type="region of interest" description="Disordered" evidence="1">
    <location>
        <begin position="34"/>
        <end position="53"/>
    </location>
</feature>
<accession>A0AAN8NQ32</accession>
<gene>
    <name evidence="2" type="ORF">TWF718_010664</name>
</gene>
<sequence length="385" mass="43137">MQCVCMDRIRMPSSKCMFTTTLRECVQEPIDTDTNADVGAQYKPEPVSSNTTESGLLSLPLELNYMILEHYFDAMDHVTLARVCRLWNHILKTSRTARAKRYIDYHNDKKDRGSVSSRPAGGGDDLPDNFKIHMALLIDRNQLYFFKDGASLKDDESSISADAYRLSLKNPYAGLTIFADDPIFIFPDQSLSQNYEAQEDQAQTTSGNGMSKTGSPEDIPSDTTNSGEPEISLSQLFVYKYQTTGMFPSLLGTGVHSSRKLLVIPKSSTVGEYTEILVGQMKDLAKAAREKRCSELTRSTNDKQIISLWERLTATDGEFFIKLNNLGMFYGGNILLLTPDESQLCQSSSSDLFFRSLFNVLEINSIEPSHLLARHPFSDSEDDDD</sequence>
<dbReference type="CDD" id="cd09917">
    <property type="entry name" value="F-box_SF"/>
    <property type="match status" value="1"/>
</dbReference>
<feature type="region of interest" description="Disordered" evidence="1">
    <location>
        <begin position="195"/>
        <end position="227"/>
    </location>
</feature>
<evidence type="ECO:0008006" key="4">
    <source>
        <dbReference type="Google" id="ProtNLM"/>
    </source>
</evidence>
<evidence type="ECO:0000313" key="3">
    <source>
        <dbReference type="Proteomes" id="UP001313282"/>
    </source>
</evidence>
<dbReference type="SUPFAM" id="SSF81383">
    <property type="entry name" value="F-box domain"/>
    <property type="match status" value="1"/>
</dbReference>
<organism evidence="2 3">
    <name type="scientific">Orbilia javanica</name>
    <dbReference type="NCBI Taxonomy" id="47235"/>
    <lineage>
        <taxon>Eukaryota</taxon>
        <taxon>Fungi</taxon>
        <taxon>Dikarya</taxon>
        <taxon>Ascomycota</taxon>
        <taxon>Pezizomycotina</taxon>
        <taxon>Orbiliomycetes</taxon>
        <taxon>Orbiliales</taxon>
        <taxon>Orbiliaceae</taxon>
        <taxon>Orbilia</taxon>
    </lineage>
</organism>
<proteinExistence type="predicted"/>
<name>A0AAN8NQ32_9PEZI</name>
<keyword evidence="3" id="KW-1185">Reference proteome</keyword>
<evidence type="ECO:0000256" key="1">
    <source>
        <dbReference type="SAM" id="MobiDB-lite"/>
    </source>
</evidence>
<feature type="compositionally biased region" description="Polar residues" evidence="1">
    <location>
        <begin position="195"/>
        <end position="214"/>
    </location>
</feature>